<dbReference type="Proteomes" id="UP000000763">
    <property type="component" value="Chromosome 8"/>
</dbReference>
<protein>
    <submittedName>
        <fullName evidence="2">Uncharacterized protein</fullName>
    </submittedName>
</protein>
<feature type="region of interest" description="Disordered" evidence="1">
    <location>
        <begin position="112"/>
        <end position="133"/>
    </location>
</feature>
<dbReference type="PANTHER" id="PTHR48179:SF1">
    <property type="entry name" value="OS08G0232201 PROTEIN"/>
    <property type="match status" value="1"/>
</dbReference>
<evidence type="ECO:0000313" key="3">
    <source>
        <dbReference type="Proteomes" id="UP000000763"/>
    </source>
</evidence>
<sequence>MPLLLLPSSTSDKDMRTDAPPARLCRARLIGLHLRSPSSPPPPDDPVVALHAIRAANTDAVEARPHGGVVGAHGHGEGAAALEQLLHSALVALPLGAVVIGNLVVSLTAAPTSCRRGGGGDGSNGRGGGTGRGAMGGVPAGACGLGFSMEESSREGNKLGLAF</sequence>
<evidence type="ECO:0000313" key="2">
    <source>
        <dbReference type="EMBL" id="BAD01260.1"/>
    </source>
</evidence>
<feature type="compositionally biased region" description="Gly residues" evidence="1">
    <location>
        <begin position="116"/>
        <end position="133"/>
    </location>
</feature>
<proteinExistence type="predicted"/>
<reference evidence="3" key="2">
    <citation type="journal article" date="2008" name="Nucleic Acids Res.">
        <title>The rice annotation project database (RAP-DB): 2008 update.</title>
        <authorList>
            <consortium name="The rice annotation project (RAP)"/>
        </authorList>
    </citation>
    <scope>GENOME REANNOTATION</scope>
    <source>
        <strain evidence="3">cv. Nipponbare</strain>
    </source>
</reference>
<evidence type="ECO:0000256" key="1">
    <source>
        <dbReference type="SAM" id="MobiDB-lite"/>
    </source>
</evidence>
<dbReference type="AlphaFoldDB" id="Q6ZCQ8"/>
<accession>Q6ZCQ8</accession>
<name>Q6ZCQ8_ORYSJ</name>
<dbReference type="PANTHER" id="PTHR48179">
    <property type="entry name" value="OS08G0232201 PROTEIN"/>
    <property type="match status" value="1"/>
</dbReference>
<dbReference type="EMBL" id="AP004559">
    <property type="protein sequence ID" value="BAD01260.1"/>
    <property type="molecule type" value="Genomic_DNA"/>
</dbReference>
<organism evidence="2 3">
    <name type="scientific">Oryza sativa subsp. japonica</name>
    <name type="common">Rice</name>
    <dbReference type="NCBI Taxonomy" id="39947"/>
    <lineage>
        <taxon>Eukaryota</taxon>
        <taxon>Viridiplantae</taxon>
        <taxon>Streptophyta</taxon>
        <taxon>Embryophyta</taxon>
        <taxon>Tracheophyta</taxon>
        <taxon>Spermatophyta</taxon>
        <taxon>Magnoliopsida</taxon>
        <taxon>Liliopsida</taxon>
        <taxon>Poales</taxon>
        <taxon>Poaceae</taxon>
        <taxon>BOP clade</taxon>
        <taxon>Oryzoideae</taxon>
        <taxon>Oryzeae</taxon>
        <taxon>Oryzinae</taxon>
        <taxon>Oryza</taxon>
        <taxon>Oryza sativa</taxon>
    </lineage>
</organism>
<gene>
    <name evidence="2" type="primary">P0461A06.25</name>
</gene>
<reference evidence="3" key="1">
    <citation type="journal article" date="2005" name="Nature">
        <title>The map-based sequence of the rice genome.</title>
        <authorList>
            <consortium name="International rice genome sequencing project (IRGSP)"/>
            <person name="Matsumoto T."/>
            <person name="Wu J."/>
            <person name="Kanamori H."/>
            <person name="Katayose Y."/>
            <person name="Fujisawa M."/>
            <person name="Namiki N."/>
            <person name="Mizuno H."/>
            <person name="Yamamoto K."/>
            <person name="Antonio B.A."/>
            <person name="Baba T."/>
            <person name="Sakata K."/>
            <person name="Nagamura Y."/>
            <person name="Aoki H."/>
            <person name="Arikawa K."/>
            <person name="Arita K."/>
            <person name="Bito T."/>
            <person name="Chiden Y."/>
            <person name="Fujitsuka N."/>
            <person name="Fukunaka R."/>
            <person name="Hamada M."/>
            <person name="Harada C."/>
            <person name="Hayashi A."/>
            <person name="Hijishita S."/>
            <person name="Honda M."/>
            <person name="Hosokawa S."/>
            <person name="Ichikawa Y."/>
            <person name="Idonuma A."/>
            <person name="Iijima M."/>
            <person name="Ikeda M."/>
            <person name="Ikeno M."/>
            <person name="Ito K."/>
            <person name="Ito S."/>
            <person name="Ito T."/>
            <person name="Ito Y."/>
            <person name="Ito Y."/>
            <person name="Iwabuchi A."/>
            <person name="Kamiya K."/>
            <person name="Karasawa W."/>
            <person name="Kurita K."/>
            <person name="Katagiri S."/>
            <person name="Kikuta A."/>
            <person name="Kobayashi H."/>
            <person name="Kobayashi N."/>
            <person name="Machita K."/>
            <person name="Maehara T."/>
            <person name="Masukawa M."/>
            <person name="Mizubayashi T."/>
            <person name="Mukai Y."/>
            <person name="Nagasaki H."/>
            <person name="Nagata Y."/>
            <person name="Naito S."/>
            <person name="Nakashima M."/>
            <person name="Nakama Y."/>
            <person name="Nakamichi Y."/>
            <person name="Nakamura M."/>
            <person name="Meguro A."/>
            <person name="Negishi M."/>
            <person name="Ohta I."/>
            <person name="Ohta T."/>
            <person name="Okamoto M."/>
            <person name="Ono N."/>
            <person name="Saji S."/>
            <person name="Sakaguchi M."/>
            <person name="Sakai K."/>
            <person name="Shibata M."/>
            <person name="Shimokawa T."/>
            <person name="Song J."/>
            <person name="Takazaki Y."/>
            <person name="Terasawa K."/>
            <person name="Tsugane M."/>
            <person name="Tsuji K."/>
            <person name="Ueda S."/>
            <person name="Waki K."/>
            <person name="Yamagata H."/>
            <person name="Yamamoto M."/>
            <person name="Yamamoto S."/>
            <person name="Yamane H."/>
            <person name="Yoshiki S."/>
            <person name="Yoshihara R."/>
            <person name="Yukawa K."/>
            <person name="Zhong H."/>
            <person name="Yano M."/>
            <person name="Yuan Q."/>
            <person name="Ouyang S."/>
            <person name="Liu J."/>
            <person name="Jones K.M."/>
            <person name="Gansberger K."/>
            <person name="Moffat K."/>
            <person name="Hill J."/>
            <person name="Bera J."/>
            <person name="Fadrosh D."/>
            <person name="Jin S."/>
            <person name="Johri S."/>
            <person name="Kim M."/>
            <person name="Overton L."/>
            <person name="Reardon M."/>
            <person name="Tsitrin T."/>
            <person name="Vuong H."/>
            <person name="Weaver B."/>
            <person name="Ciecko A."/>
            <person name="Tallon L."/>
            <person name="Jackson J."/>
            <person name="Pai G."/>
            <person name="Aken S.V."/>
            <person name="Utterback T."/>
            <person name="Reidmuller S."/>
            <person name="Feldblyum T."/>
            <person name="Hsiao J."/>
            <person name="Zismann V."/>
            <person name="Iobst S."/>
            <person name="de Vazeille A.R."/>
            <person name="Buell C.R."/>
            <person name="Ying K."/>
            <person name="Li Y."/>
            <person name="Lu T."/>
            <person name="Huang Y."/>
            <person name="Zhao Q."/>
            <person name="Feng Q."/>
            <person name="Zhang L."/>
            <person name="Zhu J."/>
            <person name="Weng Q."/>
            <person name="Mu J."/>
            <person name="Lu Y."/>
            <person name="Fan D."/>
            <person name="Liu Y."/>
            <person name="Guan J."/>
            <person name="Zhang Y."/>
            <person name="Yu S."/>
            <person name="Liu X."/>
            <person name="Zhang Y."/>
            <person name="Hong G."/>
            <person name="Han B."/>
            <person name="Choisne N."/>
            <person name="Demange N."/>
            <person name="Orjeda G."/>
            <person name="Samain S."/>
            <person name="Cattolico L."/>
            <person name="Pelletier E."/>
            <person name="Couloux A."/>
            <person name="Segurens B."/>
            <person name="Wincker P."/>
            <person name="D'Hont A."/>
            <person name="Scarpelli C."/>
            <person name="Weissenbach J."/>
            <person name="Salanoubat M."/>
            <person name="Quetier F."/>
            <person name="Yu Y."/>
            <person name="Kim H.R."/>
            <person name="Rambo T."/>
            <person name="Currie J."/>
            <person name="Collura K."/>
            <person name="Luo M."/>
            <person name="Yang T."/>
            <person name="Ammiraju J.S.S."/>
            <person name="Engler F."/>
            <person name="Soderlund C."/>
            <person name="Wing R.A."/>
            <person name="Palmer L.E."/>
            <person name="de la Bastide M."/>
            <person name="Spiegel L."/>
            <person name="Nascimento L."/>
            <person name="Zutavern T."/>
            <person name="O'Shaughnessy A."/>
            <person name="Dike S."/>
            <person name="Dedhia N."/>
            <person name="Preston R."/>
            <person name="Balija V."/>
            <person name="McCombie W.R."/>
            <person name="Chow T."/>
            <person name="Chen H."/>
            <person name="Chung M."/>
            <person name="Chen C."/>
            <person name="Shaw J."/>
            <person name="Wu H."/>
            <person name="Hsiao K."/>
            <person name="Chao Y."/>
            <person name="Chu M."/>
            <person name="Cheng C."/>
            <person name="Hour A."/>
            <person name="Lee P."/>
            <person name="Lin S."/>
            <person name="Lin Y."/>
            <person name="Liou J."/>
            <person name="Liu S."/>
            <person name="Hsing Y."/>
            <person name="Raghuvanshi S."/>
            <person name="Mohanty A."/>
            <person name="Bharti A.K."/>
            <person name="Gaur A."/>
            <person name="Gupta V."/>
            <person name="Kumar D."/>
            <person name="Ravi V."/>
            <person name="Vij S."/>
            <person name="Kapur A."/>
            <person name="Khurana P."/>
            <person name="Khurana P."/>
            <person name="Khurana J.P."/>
            <person name="Tyagi A.K."/>
            <person name="Gaikwad K."/>
            <person name="Singh A."/>
            <person name="Dalal V."/>
            <person name="Srivastava S."/>
            <person name="Dixit A."/>
            <person name="Pal A.K."/>
            <person name="Ghazi I.A."/>
            <person name="Yadav M."/>
            <person name="Pandit A."/>
            <person name="Bhargava A."/>
            <person name="Sureshbabu K."/>
            <person name="Batra K."/>
            <person name="Sharma T.R."/>
            <person name="Mohapatra T."/>
            <person name="Singh N.K."/>
            <person name="Messing J."/>
            <person name="Nelson A.B."/>
            <person name="Fuks G."/>
            <person name="Kavchok S."/>
            <person name="Keizer G."/>
            <person name="Linton E."/>
            <person name="Llaca V."/>
            <person name="Song R."/>
            <person name="Tanyolac B."/>
            <person name="Young S."/>
            <person name="Ho-Il K."/>
            <person name="Hahn J.H."/>
            <person name="Sangsakoo G."/>
            <person name="Vanavichit A."/>
            <person name="de Mattos Luiz.A.T."/>
            <person name="Zimmer P.D."/>
            <person name="Malone G."/>
            <person name="Dellagostin O."/>
            <person name="de Oliveira A.C."/>
            <person name="Bevan M."/>
            <person name="Bancroft I."/>
            <person name="Minx P."/>
            <person name="Cordum H."/>
            <person name="Wilson R."/>
            <person name="Cheng Z."/>
            <person name="Jin W."/>
            <person name="Jiang J."/>
            <person name="Leong S.A."/>
            <person name="Iwama H."/>
            <person name="Gojobori T."/>
            <person name="Itoh T."/>
            <person name="Niimura Y."/>
            <person name="Fujii Y."/>
            <person name="Habara T."/>
            <person name="Sakai H."/>
            <person name="Sato Y."/>
            <person name="Wilson G."/>
            <person name="Kumar K."/>
            <person name="McCouch S."/>
            <person name="Juretic N."/>
            <person name="Hoen D."/>
            <person name="Wright S."/>
            <person name="Bruskiewich R."/>
            <person name="Bureau T."/>
            <person name="Miyao A."/>
            <person name="Hirochika H."/>
            <person name="Nishikawa T."/>
            <person name="Kadowaki K."/>
            <person name="Sugiura M."/>
            <person name="Burr B."/>
            <person name="Sasaki T."/>
        </authorList>
    </citation>
    <scope>NUCLEOTIDE SEQUENCE [LARGE SCALE GENOMIC DNA]</scope>
    <source>
        <strain evidence="3">cv. Nipponbare</strain>
    </source>
</reference>